<dbReference type="PANTHER" id="PTHR23227">
    <property type="entry name" value="BUCENTAUR RELATED"/>
    <property type="match status" value="1"/>
</dbReference>
<protein>
    <recommendedName>
        <fullName evidence="3">Endonuclease/exonuclease/phosphatase domain-containing protein</fullName>
    </recommendedName>
</protein>
<gene>
    <name evidence="1" type="ORF">BSL78_09170</name>
</gene>
<organism evidence="1 2">
    <name type="scientific">Stichopus japonicus</name>
    <name type="common">Sea cucumber</name>
    <dbReference type="NCBI Taxonomy" id="307972"/>
    <lineage>
        <taxon>Eukaryota</taxon>
        <taxon>Metazoa</taxon>
        <taxon>Echinodermata</taxon>
        <taxon>Eleutherozoa</taxon>
        <taxon>Echinozoa</taxon>
        <taxon>Holothuroidea</taxon>
        <taxon>Aspidochirotacea</taxon>
        <taxon>Aspidochirotida</taxon>
        <taxon>Stichopodidae</taxon>
        <taxon>Apostichopus</taxon>
    </lineage>
</organism>
<reference evidence="1 2" key="1">
    <citation type="journal article" date="2017" name="PLoS Biol.">
        <title>The sea cucumber genome provides insights into morphological evolution and visceral regeneration.</title>
        <authorList>
            <person name="Zhang X."/>
            <person name="Sun L."/>
            <person name="Yuan J."/>
            <person name="Sun Y."/>
            <person name="Gao Y."/>
            <person name="Zhang L."/>
            <person name="Li S."/>
            <person name="Dai H."/>
            <person name="Hamel J.F."/>
            <person name="Liu C."/>
            <person name="Yu Y."/>
            <person name="Liu S."/>
            <person name="Lin W."/>
            <person name="Guo K."/>
            <person name="Jin S."/>
            <person name="Xu P."/>
            <person name="Storey K.B."/>
            <person name="Huan P."/>
            <person name="Zhang T."/>
            <person name="Zhou Y."/>
            <person name="Zhang J."/>
            <person name="Lin C."/>
            <person name="Li X."/>
            <person name="Xing L."/>
            <person name="Huo D."/>
            <person name="Sun M."/>
            <person name="Wang L."/>
            <person name="Mercier A."/>
            <person name="Li F."/>
            <person name="Yang H."/>
            <person name="Xiang J."/>
        </authorList>
    </citation>
    <scope>NUCLEOTIDE SEQUENCE [LARGE SCALE GENOMIC DNA]</scope>
    <source>
        <strain evidence="1">Shaxun</strain>
        <tissue evidence="1">Muscle</tissue>
    </source>
</reference>
<keyword evidence="2" id="KW-1185">Reference proteome</keyword>
<name>A0A2G8L111_STIJA</name>
<dbReference type="SUPFAM" id="SSF56219">
    <property type="entry name" value="DNase I-like"/>
    <property type="match status" value="1"/>
</dbReference>
<dbReference type="InterPro" id="IPR027124">
    <property type="entry name" value="Swc5/CFDP1/2"/>
</dbReference>
<dbReference type="EMBL" id="MRZV01000269">
    <property type="protein sequence ID" value="PIK53948.1"/>
    <property type="molecule type" value="Genomic_DNA"/>
</dbReference>
<dbReference type="AlphaFoldDB" id="A0A2G8L111"/>
<dbReference type="Gene3D" id="3.60.10.10">
    <property type="entry name" value="Endonuclease/exonuclease/phosphatase"/>
    <property type="match status" value="1"/>
</dbReference>
<evidence type="ECO:0008006" key="3">
    <source>
        <dbReference type="Google" id="ProtNLM"/>
    </source>
</evidence>
<evidence type="ECO:0000313" key="2">
    <source>
        <dbReference type="Proteomes" id="UP000230750"/>
    </source>
</evidence>
<accession>A0A2G8L111</accession>
<comment type="caution">
    <text evidence="1">The sequence shown here is derived from an EMBL/GenBank/DDBJ whole genome shotgun (WGS) entry which is preliminary data.</text>
</comment>
<sequence length="254" mass="29647">MGDLNAKVAKKEDGEESVIGNFGHGQRNDRGDRLVEFAISSKLKILNTFFKKKANRKWTWISPDRATKNEIDFILSSDLNIVKDVNVLNKVNIGSDHRMIIGKFQINTKLERQKLLRPKYSNINLDKLTERNHEFQLELANKFGTLNDEWREQDLDTWNQETIDIIQETALNVAGRKPKDRVSKLSDSTRKLIGKRRQMKMDSQGTDNIEYRETCKTIRKKIREDVRNYNTKMIHDTKENNRSIKKTNKKLGQG</sequence>
<dbReference type="OrthoDB" id="410381at2759"/>
<proteinExistence type="predicted"/>
<dbReference type="STRING" id="307972.A0A2G8L111"/>
<evidence type="ECO:0000313" key="1">
    <source>
        <dbReference type="EMBL" id="PIK53948.1"/>
    </source>
</evidence>
<dbReference type="PANTHER" id="PTHR23227:SF67">
    <property type="entry name" value="CRANIOFACIAL DEVELOPMENT PROTEIN 2-LIKE"/>
    <property type="match status" value="1"/>
</dbReference>
<dbReference type="InterPro" id="IPR036691">
    <property type="entry name" value="Endo/exonu/phosph_ase_sf"/>
</dbReference>
<dbReference type="Proteomes" id="UP000230750">
    <property type="component" value="Unassembled WGS sequence"/>
</dbReference>